<proteinExistence type="predicted"/>
<protein>
    <submittedName>
        <fullName evidence="1">Uncharacterized protein</fullName>
    </submittedName>
</protein>
<dbReference type="EMBL" id="MN988482">
    <property type="protein sequence ID" value="QIG67630.1"/>
    <property type="molecule type" value="Genomic_DNA"/>
</dbReference>
<evidence type="ECO:0000313" key="2">
    <source>
        <dbReference type="Proteomes" id="UP000612501"/>
    </source>
</evidence>
<gene>
    <name evidence="1" type="ORF">EVB51_013</name>
</gene>
<organism evidence="1 2">
    <name type="scientific">Rhizobium phage RHph_Y17</name>
    <dbReference type="NCBI Taxonomy" id="2509771"/>
    <lineage>
        <taxon>Viruses</taxon>
        <taxon>Duplodnaviria</taxon>
        <taxon>Heunggongvirae</taxon>
        <taxon>Uroviricota</taxon>
        <taxon>Caudoviricetes</taxon>
        <taxon>Kleczkowskavirus</taxon>
        <taxon>Kleczkowskavirus RHEph4</taxon>
    </lineage>
</organism>
<accession>A0A7S5R493</accession>
<dbReference type="Proteomes" id="UP000612501">
    <property type="component" value="Segment"/>
</dbReference>
<reference evidence="1" key="1">
    <citation type="submission" date="2020-01" db="EMBL/GenBank/DDBJ databases">
        <title>Patterns of diversity and host range of bacteriophage communities associated with bean-nodulatin bacteria.</title>
        <authorList>
            <person name="Vann Cauwenberghe J."/>
            <person name="Santamaria R.I."/>
            <person name="Bustos P."/>
            <person name="Juarez S."/>
            <person name="Gonzalez V."/>
        </authorList>
    </citation>
    <scope>NUCLEOTIDE SEQUENCE</scope>
</reference>
<name>A0A7S5R493_9CAUD</name>
<evidence type="ECO:0000313" key="1">
    <source>
        <dbReference type="EMBL" id="QIG67630.1"/>
    </source>
</evidence>
<sequence length="102" mass="11561">MECKLVPGQHVLCVQKQTLHPLMLIESGFILPEVGKVYTVSKVIMGELRAIPCIELEELGQQLVSYMIGDERYQGCLCYDHRSFKPLPKLKVKDFLTDLVPA</sequence>